<dbReference type="OrthoDB" id="3515175at2759"/>
<dbReference type="STRING" id="230819.A0A5C3KSK8"/>
<accession>A0A5C3KSK8</accession>
<dbReference type="InterPro" id="IPR032675">
    <property type="entry name" value="LRR_dom_sf"/>
</dbReference>
<dbReference type="SUPFAM" id="SSF52047">
    <property type="entry name" value="RNI-like"/>
    <property type="match status" value="1"/>
</dbReference>
<dbReference type="AlphaFoldDB" id="A0A5C3KSK8"/>
<dbReference type="EMBL" id="ML210219">
    <property type="protein sequence ID" value="TFK23426.1"/>
    <property type="molecule type" value="Genomic_DNA"/>
</dbReference>
<organism evidence="1 2">
    <name type="scientific">Coprinopsis marcescibilis</name>
    <name type="common">Agaric fungus</name>
    <name type="synonym">Psathyrella marcescibilis</name>
    <dbReference type="NCBI Taxonomy" id="230819"/>
    <lineage>
        <taxon>Eukaryota</taxon>
        <taxon>Fungi</taxon>
        <taxon>Dikarya</taxon>
        <taxon>Basidiomycota</taxon>
        <taxon>Agaricomycotina</taxon>
        <taxon>Agaricomycetes</taxon>
        <taxon>Agaricomycetidae</taxon>
        <taxon>Agaricales</taxon>
        <taxon>Agaricineae</taxon>
        <taxon>Psathyrellaceae</taxon>
        <taxon>Coprinopsis</taxon>
    </lineage>
</organism>
<name>A0A5C3KSK8_COPMA</name>
<evidence type="ECO:0000313" key="2">
    <source>
        <dbReference type="Proteomes" id="UP000307440"/>
    </source>
</evidence>
<proteinExistence type="predicted"/>
<keyword evidence="2" id="KW-1185">Reference proteome</keyword>
<sequence>MGERHQVLLIGRVRRPDGTTRYRCVAAIHDQWCYGVTPLRKAYRFSLLAQQPDNASLIHEELQNYQENVEKLPLFPCVYISSLLEMVWAENTRDRRLVQSINKLQVDFLQTQSLWNCLDNNTGLTVIDVTDPRNLAICFVTNDKALTPKLYLLSLYGPEIDDREIVRNLDDEENEAVQLLDGIRIIPQNVLAETFPLSFERLSSSGEPVNDPDRGEHPDELPTLVTLSMHQAVRQAVEDDRLELIEHILDLQGMLQPVLLQLKKSPKFPASAARFFSKAFSTLPNFPKELDLSGYNFSGKQVVELAGDPDAVESLDLSHNSVIDKDGLYEILLCLGNLKYLNIFSTSLSNSDLRSLLQDHHSLFFRLHHVFHPLLISARDPIPNPLSVRIDLGNGRDYSSYWGRQLSHWVPFISGDALVGKFNDLIEQLTVQDKEKHGHYSFGIGTSESAIRVILASGVDTLHGQGTAEEWHQRRISTFTRNGLAETWMKEGYVLIFRLRQNSTEYKLEWEYGVFSSRSANATAAEVGPQQGNDCVAEDQMRFAETQPQEDYVQEVLDFATFFKRLETQGYSVSREKLQSLLDTVQAHPEVHLTTLEGCLESLATEDDYKWPP</sequence>
<protein>
    <recommendedName>
        <fullName evidence="3">RNI-like protein</fullName>
    </recommendedName>
</protein>
<evidence type="ECO:0000313" key="1">
    <source>
        <dbReference type="EMBL" id="TFK23426.1"/>
    </source>
</evidence>
<dbReference type="Proteomes" id="UP000307440">
    <property type="component" value="Unassembled WGS sequence"/>
</dbReference>
<dbReference type="Gene3D" id="3.80.10.10">
    <property type="entry name" value="Ribonuclease Inhibitor"/>
    <property type="match status" value="1"/>
</dbReference>
<gene>
    <name evidence="1" type="ORF">FA15DRAFT_620886</name>
</gene>
<evidence type="ECO:0008006" key="3">
    <source>
        <dbReference type="Google" id="ProtNLM"/>
    </source>
</evidence>
<reference evidence="1 2" key="1">
    <citation type="journal article" date="2019" name="Nat. Ecol. Evol.">
        <title>Megaphylogeny resolves global patterns of mushroom evolution.</title>
        <authorList>
            <person name="Varga T."/>
            <person name="Krizsan K."/>
            <person name="Foldi C."/>
            <person name="Dima B."/>
            <person name="Sanchez-Garcia M."/>
            <person name="Sanchez-Ramirez S."/>
            <person name="Szollosi G.J."/>
            <person name="Szarkandi J.G."/>
            <person name="Papp V."/>
            <person name="Albert L."/>
            <person name="Andreopoulos W."/>
            <person name="Angelini C."/>
            <person name="Antonin V."/>
            <person name="Barry K.W."/>
            <person name="Bougher N.L."/>
            <person name="Buchanan P."/>
            <person name="Buyck B."/>
            <person name="Bense V."/>
            <person name="Catcheside P."/>
            <person name="Chovatia M."/>
            <person name="Cooper J."/>
            <person name="Damon W."/>
            <person name="Desjardin D."/>
            <person name="Finy P."/>
            <person name="Geml J."/>
            <person name="Haridas S."/>
            <person name="Hughes K."/>
            <person name="Justo A."/>
            <person name="Karasinski D."/>
            <person name="Kautmanova I."/>
            <person name="Kiss B."/>
            <person name="Kocsube S."/>
            <person name="Kotiranta H."/>
            <person name="LaButti K.M."/>
            <person name="Lechner B.E."/>
            <person name="Liimatainen K."/>
            <person name="Lipzen A."/>
            <person name="Lukacs Z."/>
            <person name="Mihaltcheva S."/>
            <person name="Morgado L.N."/>
            <person name="Niskanen T."/>
            <person name="Noordeloos M.E."/>
            <person name="Ohm R.A."/>
            <person name="Ortiz-Santana B."/>
            <person name="Ovrebo C."/>
            <person name="Racz N."/>
            <person name="Riley R."/>
            <person name="Savchenko A."/>
            <person name="Shiryaev A."/>
            <person name="Soop K."/>
            <person name="Spirin V."/>
            <person name="Szebenyi C."/>
            <person name="Tomsovsky M."/>
            <person name="Tulloss R.E."/>
            <person name="Uehling J."/>
            <person name="Grigoriev I.V."/>
            <person name="Vagvolgyi C."/>
            <person name="Papp T."/>
            <person name="Martin F.M."/>
            <person name="Miettinen O."/>
            <person name="Hibbett D.S."/>
            <person name="Nagy L.G."/>
        </authorList>
    </citation>
    <scope>NUCLEOTIDE SEQUENCE [LARGE SCALE GENOMIC DNA]</scope>
    <source>
        <strain evidence="1 2">CBS 121175</strain>
    </source>
</reference>